<evidence type="ECO:0000259" key="8">
    <source>
        <dbReference type="Pfam" id="PF01171"/>
    </source>
</evidence>
<proteinExistence type="inferred from homology"/>
<keyword evidence="5" id="KW-0067">ATP-binding</keyword>
<dbReference type="EC" id="6.3.4.19" evidence="1"/>
<dbReference type="GO" id="GO:0032267">
    <property type="term" value="F:tRNA(Ile)-lysidine synthase activity"/>
    <property type="evidence" value="ECO:0007669"/>
    <property type="project" value="UniProtKB-EC"/>
</dbReference>
<name>A0A443I1S4_BYSSP</name>
<evidence type="ECO:0000256" key="4">
    <source>
        <dbReference type="ARBA" id="ARBA00022741"/>
    </source>
</evidence>
<keyword evidence="10" id="KW-1185">Reference proteome</keyword>
<keyword evidence="3" id="KW-0819">tRNA processing</keyword>
<evidence type="ECO:0000256" key="7">
    <source>
        <dbReference type="SAM" id="MobiDB-lite"/>
    </source>
</evidence>
<comment type="caution">
    <text evidence="9">The sequence shown here is derived from an EMBL/GenBank/DDBJ whole genome shotgun (WGS) entry which is preliminary data.</text>
</comment>
<dbReference type="InterPro" id="IPR011063">
    <property type="entry name" value="TilS/TtcA_N"/>
</dbReference>
<dbReference type="NCBIfam" id="TIGR02432">
    <property type="entry name" value="lysidine_TilS_N"/>
    <property type="match status" value="1"/>
</dbReference>
<dbReference type="GeneID" id="39599179"/>
<dbReference type="SUPFAM" id="SSF52402">
    <property type="entry name" value="Adenine nucleotide alpha hydrolases-like"/>
    <property type="match status" value="1"/>
</dbReference>
<reference evidence="9 10" key="1">
    <citation type="journal article" date="2018" name="Front. Microbiol.">
        <title>Genomic and genetic insights into a cosmopolitan fungus, Paecilomyces variotii (Eurotiales).</title>
        <authorList>
            <person name="Urquhart A.S."/>
            <person name="Mondo S.J."/>
            <person name="Makela M.R."/>
            <person name="Hane J.K."/>
            <person name="Wiebenga A."/>
            <person name="He G."/>
            <person name="Mihaltcheva S."/>
            <person name="Pangilinan J."/>
            <person name="Lipzen A."/>
            <person name="Barry K."/>
            <person name="de Vries R.P."/>
            <person name="Grigoriev I.V."/>
            <person name="Idnurm A."/>
        </authorList>
    </citation>
    <scope>NUCLEOTIDE SEQUENCE [LARGE SCALE GENOMIC DNA]</scope>
    <source>
        <strain evidence="9 10">CBS 101075</strain>
    </source>
</reference>
<dbReference type="EMBL" id="RCNU01000002">
    <property type="protein sequence ID" value="RWQ97996.1"/>
    <property type="molecule type" value="Genomic_DNA"/>
</dbReference>
<evidence type="ECO:0000256" key="2">
    <source>
        <dbReference type="ARBA" id="ARBA00022598"/>
    </source>
</evidence>
<dbReference type="Proteomes" id="UP000283841">
    <property type="component" value="Unassembled WGS sequence"/>
</dbReference>
<feature type="compositionally biased region" description="Polar residues" evidence="7">
    <location>
        <begin position="224"/>
        <end position="239"/>
    </location>
</feature>
<dbReference type="Gene3D" id="3.40.50.620">
    <property type="entry name" value="HUPs"/>
    <property type="match status" value="1"/>
</dbReference>
<dbReference type="VEuPathDB" id="FungiDB:C8Q69DRAFT_457450"/>
<evidence type="ECO:0000256" key="5">
    <source>
        <dbReference type="ARBA" id="ARBA00022840"/>
    </source>
</evidence>
<evidence type="ECO:0000256" key="3">
    <source>
        <dbReference type="ARBA" id="ARBA00022694"/>
    </source>
</evidence>
<dbReference type="GO" id="GO:0005524">
    <property type="term" value="F:ATP binding"/>
    <property type="evidence" value="ECO:0007669"/>
    <property type="project" value="UniProtKB-KW"/>
</dbReference>
<accession>A0A443I1S4</accession>
<keyword evidence="4" id="KW-0547">Nucleotide-binding</keyword>
<feature type="region of interest" description="Disordered" evidence="7">
    <location>
        <begin position="215"/>
        <end position="247"/>
    </location>
</feature>
<feature type="domain" description="tRNA(Ile)-lysidine/2-thiocytidine synthase N-terminal" evidence="8">
    <location>
        <begin position="47"/>
        <end position="297"/>
    </location>
</feature>
<dbReference type="InterPro" id="IPR012094">
    <property type="entry name" value="tRNA_Ile_lys_synt"/>
</dbReference>
<evidence type="ECO:0000313" key="9">
    <source>
        <dbReference type="EMBL" id="RWQ97996.1"/>
    </source>
</evidence>
<dbReference type="CDD" id="cd01992">
    <property type="entry name" value="TilS_N"/>
    <property type="match status" value="1"/>
</dbReference>
<evidence type="ECO:0000256" key="1">
    <source>
        <dbReference type="ARBA" id="ARBA00013267"/>
    </source>
</evidence>
<dbReference type="AlphaFoldDB" id="A0A443I1S4"/>
<dbReference type="GO" id="GO:0008033">
    <property type="term" value="P:tRNA processing"/>
    <property type="evidence" value="ECO:0007669"/>
    <property type="project" value="UniProtKB-KW"/>
</dbReference>
<dbReference type="RefSeq" id="XP_028487641.1">
    <property type="nucleotide sequence ID" value="XM_028629902.1"/>
</dbReference>
<dbReference type="PANTHER" id="PTHR43033">
    <property type="entry name" value="TRNA(ILE)-LYSIDINE SYNTHASE-RELATED"/>
    <property type="match status" value="1"/>
</dbReference>
<dbReference type="STRING" id="264951.A0A443I1S4"/>
<evidence type="ECO:0000313" key="10">
    <source>
        <dbReference type="Proteomes" id="UP000283841"/>
    </source>
</evidence>
<dbReference type="InterPro" id="IPR014729">
    <property type="entry name" value="Rossmann-like_a/b/a_fold"/>
</dbReference>
<evidence type="ECO:0000256" key="6">
    <source>
        <dbReference type="ARBA" id="ARBA00048539"/>
    </source>
</evidence>
<organism evidence="9 10">
    <name type="scientific">Byssochlamys spectabilis</name>
    <name type="common">Paecilomyces variotii</name>
    <dbReference type="NCBI Taxonomy" id="264951"/>
    <lineage>
        <taxon>Eukaryota</taxon>
        <taxon>Fungi</taxon>
        <taxon>Dikarya</taxon>
        <taxon>Ascomycota</taxon>
        <taxon>Pezizomycotina</taxon>
        <taxon>Eurotiomycetes</taxon>
        <taxon>Eurotiomycetidae</taxon>
        <taxon>Eurotiales</taxon>
        <taxon>Thermoascaceae</taxon>
        <taxon>Paecilomyces</taxon>
    </lineage>
</organism>
<dbReference type="InterPro" id="IPR012795">
    <property type="entry name" value="tRNA_Ile_lys_synt_N"/>
</dbReference>
<dbReference type="PANTHER" id="PTHR43033:SF1">
    <property type="entry name" value="TRNA(ILE)-LYSIDINE SYNTHASE-RELATED"/>
    <property type="match status" value="1"/>
</dbReference>
<comment type="catalytic activity">
    <reaction evidence="6">
        <text>cytidine(34) in tRNA(Ile2) + L-lysine + ATP = lysidine(34) in tRNA(Ile2) + AMP + diphosphate + H(+)</text>
        <dbReference type="Rhea" id="RHEA:43744"/>
        <dbReference type="Rhea" id="RHEA-COMP:10625"/>
        <dbReference type="Rhea" id="RHEA-COMP:10670"/>
        <dbReference type="ChEBI" id="CHEBI:15378"/>
        <dbReference type="ChEBI" id="CHEBI:30616"/>
        <dbReference type="ChEBI" id="CHEBI:32551"/>
        <dbReference type="ChEBI" id="CHEBI:33019"/>
        <dbReference type="ChEBI" id="CHEBI:82748"/>
        <dbReference type="ChEBI" id="CHEBI:83665"/>
        <dbReference type="ChEBI" id="CHEBI:456215"/>
        <dbReference type="EC" id="6.3.4.19"/>
    </reaction>
</comment>
<gene>
    <name evidence="9" type="ORF">C8Q69DRAFT_457450</name>
</gene>
<keyword evidence="2" id="KW-0436">Ligase</keyword>
<dbReference type="HAMAP" id="MF_01161">
    <property type="entry name" value="tRNA_Ile_lys_synt"/>
    <property type="match status" value="1"/>
</dbReference>
<sequence>MAGVLRSTTKSGAISAAQFLEQFQTSWTESRLTQTWSWSRRVPRRLGLAISGGADSMALAYLCRRMQIENLIDDLSVTAFVVDHKARQESSREARMVIGWLRDMGLNARVLELEWTGLDSPSKVSAFETHARRLRFQALGSACRDAGIETLLMGHHQDDNVETTIWRLCSGARGAGLTGIPSVARIPECHGLYGVSESGLQTVLRSNNLEPDLKIRIDQKNEARMTSSSRGKKVSSTETPQHDEDTTISTGGILICRPLLSFPKSNLVTTCNENNIPFVNDPTNFDPTLTPRNAIRHLLSTEKLPKALRPPSILSLIERSKELVDQSGELSNELLKTCRIHKFNTRAGWMVVRFPSPSSDNNDKNKDERQRRHNLQIQALTLRRITELLSPFPENYFSLRSYEKFAGRLFTPSKEENRQPFTVGGVIFRPVREEIENDKTTDQKQSQRNTYLLSRQPYMRHRLPTLNFEFPSPTTADLKDMAKGSNSTCTPWYLWDDRYWIRLKLTHRVHTLQDGNKDPSGPLQLTVRPLQSSDLKEICRTLDESEGREEAEGRLPSSQEFLDMLSWEAPGPIRFTVPLLTAREPTKPDEWPLALLTLPGRSSPGGTMNLGRDESWRVECEWTYKMINPEPLELMGWLKEVNILYN</sequence>
<dbReference type="Pfam" id="PF01171">
    <property type="entry name" value="ATP_bind_3"/>
    <property type="match status" value="1"/>
</dbReference>
<protein>
    <recommendedName>
        <fullName evidence="1">tRNA(Ile)-lysidine synthetase</fullName>
        <ecNumber evidence="1">6.3.4.19</ecNumber>
    </recommendedName>
</protein>